<dbReference type="InterPro" id="IPR043502">
    <property type="entry name" value="DNA/RNA_pol_sf"/>
</dbReference>
<evidence type="ECO:0000313" key="2">
    <source>
        <dbReference type="EMBL" id="KAL0393101.1"/>
    </source>
</evidence>
<dbReference type="SUPFAM" id="SSF56672">
    <property type="entry name" value="DNA/RNA polymerases"/>
    <property type="match status" value="1"/>
</dbReference>
<reference evidence="2" key="1">
    <citation type="submission" date="2020-06" db="EMBL/GenBank/DDBJ databases">
        <authorList>
            <person name="Li T."/>
            <person name="Hu X."/>
            <person name="Zhang T."/>
            <person name="Song X."/>
            <person name="Zhang H."/>
            <person name="Dai N."/>
            <person name="Sheng W."/>
            <person name="Hou X."/>
            <person name="Wei L."/>
        </authorList>
    </citation>
    <scope>NUCLEOTIDE SEQUENCE</scope>
    <source>
        <strain evidence="2">G02</strain>
        <tissue evidence="2">Leaf</tissue>
    </source>
</reference>
<dbReference type="CDD" id="cd09272">
    <property type="entry name" value="RNase_HI_RT_Ty1"/>
    <property type="match status" value="1"/>
</dbReference>
<feature type="domain" description="Reverse transcriptase Ty1/copia-type" evidence="1">
    <location>
        <begin position="11"/>
        <end position="147"/>
    </location>
</feature>
<dbReference type="Pfam" id="PF07727">
    <property type="entry name" value="RVT_2"/>
    <property type="match status" value="1"/>
</dbReference>
<accession>A0AAW2SN71</accession>
<dbReference type="EMBL" id="JACGWJ010000010">
    <property type="protein sequence ID" value="KAL0393101.1"/>
    <property type="molecule type" value="Genomic_DNA"/>
</dbReference>
<gene>
    <name evidence="2" type="ORF">Sradi_2532900</name>
</gene>
<comment type="caution">
    <text evidence="2">The sequence shown here is derived from an EMBL/GenBank/DDBJ whole genome shotgun (WGS) entry which is preliminary data.</text>
</comment>
<reference evidence="2" key="2">
    <citation type="journal article" date="2024" name="Plant">
        <title>Genomic evolution and insights into agronomic trait innovations of Sesamum species.</title>
        <authorList>
            <person name="Miao H."/>
            <person name="Wang L."/>
            <person name="Qu L."/>
            <person name="Liu H."/>
            <person name="Sun Y."/>
            <person name="Le M."/>
            <person name="Wang Q."/>
            <person name="Wei S."/>
            <person name="Zheng Y."/>
            <person name="Lin W."/>
            <person name="Duan Y."/>
            <person name="Cao H."/>
            <person name="Xiong S."/>
            <person name="Wang X."/>
            <person name="Wei L."/>
            <person name="Li C."/>
            <person name="Ma Q."/>
            <person name="Ju M."/>
            <person name="Zhao R."/>
            <person name="Li G."/>
            <person name="Mu C."/>
            <person name="Tian Q."/>
            <person name="Mei H."/>
            <person name="Zhang T."/>
            <person name="Gao T."/>
            <person name="Zhang H."/>
        </authorList>
    </citation>
    <scope>NUCLEOTIDE SEQUENCE</scope>
    <source>
        <strain evidence="2">G02</strain>
    </source>
</reference>
<name>A0AAW2SN71_SESRA</name>
<dbReference type="InterPro" id="IPR013103">
    <property type="entry name" value="RVT_2"/>
</dbReference>
<dbReference type="AlphaFoldDB" id="A0AAW2SN71"/>
<organism evidence="2">
    <name type="scientific">Sesamum radiatum</name>
    <name type="common">Black benniseed</name>
    <dbReference type="NCBI Taxonomy" id="300843"/>
    <lineage>
        <taxon>Eukaryota</taxon>
        <taxon>Viridiplantae</taxon>
        <taxon>Streptophyta</taxon>
        <taxon>Embryophyta</taxon>
        <taxon>Tracheophyta</taxon>
        <taxon>Spermatophyta</taxon>
        <taxon>Magnoliopsida</taxon>
        <taxon>eudicotyledons</taxon>
        <taxon>Gunneridae</taxon>
        <taxon>Pentapetalae</taxon>
        <taxon>asterids</taxon>
        <taxon>lamiids</taxon>
        <taxon>Lamiales</taxon>
        <taxon>Pedaliaceae</taxon>
        <taxon>Sesamum</taxon>
    </lineage>
</organism>
<dbReference type="PANTHER" id="PTHR11439">
    <property type="entry name" value="GAG-POL-RELATED RETROTRANSPOSON"/>
    <property type="match status" value="1"/>
</dbReference>
<evidence type="ECO:0000259" key="1">
    <source>
        <dbReference type="Pfam" id="PF07727"/>
    </source>
</evidence>
<sequence length="341" mass="38474">MENQLHALEQNRTWDVVDLLKGKKAIGCKWVFKVKLNPDGSMESYRARLVAKGYNQVEGVDYFDRFSPIAKIVTVRIILVVASGFNWPIHQIDINNTFLHGFLDEDRYMTAPDGYSVPMGKVCKLKRSLYGLKQASRQWNQELTSKLLHIKDLGYAKYFVGLEIARSSGTSITQCKYIQDIIANTWLEDSKPASTPLPLGLKLTSHNLPGLEDLEPFRILVGHLMYLGFTRPDISYAAQQLSQFVHRPYQPHMNAATHLVQHLKGCLDRGLFFLASNSFTLTAYCDADLASCSDTRISLIGYCVFLGYALVAWKIKKQPTVSRSTIEAEYHSLGATVCELQ</sequence>
<protein>
    <submittedName>
        <fullName evidence="2">Retrovirus-related Pol polyprotein from transposon RE1</fullName>
    </submittedName>
</protein>
<proteinExistence type="predicted"/>
<dbReference type="PANTHER" id="PTHR11439:SF465">
    <property type="entry name" value="REVERSE TRANSCRIPTASE TY1_COPIA-TYPE DOMAIN-CONTAINING PROTEIN"/>
    <property type="match status" value="1"/>
</dbReference>